<dbReference type="KEGG" id="dsy:DSY0815"/>
<reference evidence="2 3" key="1">
    <citation type="journal article" date="2006" name="J. Bacteriol.">
        <title>Complete genome sequence of the dehalorespiring bacterium Desulfitobacterium hafniense Y51 and comparison with Dehalococcoides ethenogenes 195.</title>
        <authorList>
            <person name="Nonaka H."/>
            <person name="Keresztes G."/>
            <person name="Shinoda Y."/>
            <person name="Ikenaga Y."/>
            <person name="Abe M."/>
            <person name="Naito K."/>
            <person name="Inatomi K."/>
            <person name="Furukawa K."/>
            <person name="Inui M."/>
            <person name="Yukawa H."/>
        </authorList>
    </citation>
    <scope>NUCLEOTIDE SEQUENCE [LARGE SCALE GENOMIC DNA]</scope>
    <source>
        <strain evidence="2 3">Y51</strain>
    </source>
</reference>
<feature type="transmembrane region" description="Helical" evidence="1">
    <location>
        <begin position="82"/>
        <end position="103"/>
    </location>
</feature>
<keyword evidence="3" id="KW-1185">Reference proteome</keyword>
<organism evidence="2 3">
    <name type="scientific">Desulfitobacterium hafniense (strain Y51)</name>
    <dbReference type="NCBI Taxonomy" id="138119"/>
    <lineage>
        <taxon>Bacteria</taxon>
        <taxon>Bacillati</taxon>
        <taxon>Bacillota</taxon>
        <taxon>Clostridia</taxon>
        <taxon>Eubacteriales</taxon>
        <taxon>Desulfitobacteriaceae</taxon>
        <taxon>Desulfitobacterium</taxon>
    </lineage>
</organism>
<dbReference type="Proteomes" id="UP000001946">
    <property type="component" value="Chromosome"/>
</dbReference>
<dbReference type="RefSeq" id="WP_011459338.1">
    <property type="nucleotide sequence ID" value="NC_007907.1"/>
</dbReference>
<dbReference type="AlphaFoldDB" id="Q24ZD8"/>
<dbReference type="EMBL" id="AP008230">
    <property type="protein sequence ID" value="BAE82604.1"/>
    <property type="molecule type" value="Genomic_DNA"/>
</dbReference>
<feature type="transmembrane region" description="Helical" evidence="1">
    <location>
        <begin position="43"/>
        <end position="62"/>
    </location>
</feature>
<evidence type="ECO:0000256" key="1">
    <source>
        <dbReference type="SAM" id="Phobius"/>
    </source>
</evidence>
<dbReference type="HOGENOM" id="CLU_1347079_0_0_9"/>
<evidence type="ECO:0000313" key="3">
    <source>
        <dbReference type="Proteomes" id="UP000001946"/>
    </source>
</evidence>
<keyword evidence="1" id="KW-0812">Transmembrane</keyword>
<gene>
    <name evidence="2" type="ordered locus">DSY0815</name>
</gene>
<name>Q24ZD8_DESHY</name>
<proteinExistence type="predicted"/>
<keyword evidence="1" id="KW-1133">Transmembrane helix</keyword>
<evidence type="ECO:0000313" key="2">
    <source>
        <dbReference type="EMBL" id="BAE82604.1"/>
    </source>
</evidence>
<protein>
    <submittedName>
        <fullName evidence="2">Uncharacterized protein</fullName>
    </submittedName>
</protein>
<sequence>MFNKNSEPSLIKRAYRAIREWSHAKKGTVDHIYKTYSNNRNSLWMLGFVIGIIWLIKQNWAFITNYEIIDQQGLLVAIQTPANLFVFKIGIVYALATIIYFLLRLPYQKIRSLKIGSSGIEYTTVEEKARVADESFERLRTQENARLNILKTLVTPQISAKIRELVSQNEINMTGGVSLISSVMKATLLSTVFCKTFLKKVAS</sequence>
<accession>Q24ZD8</accession>
<keyword evidence="1" id="KW-0472">Membrane</keyword>